<dbReference type="Proteomes" id="UP000030678">
    <property type="component" value="Unassembled WGS sequence"/>
</dbReference>
<proteinExistence type="predicted"/>
<evidence type="ECO:0000313" key="2">
    <source>
        <dbReference type="Proteomes" id="UP000030678"/>
    </source>
</evidence>
<evidence type="ECO:0000313" key="1">
    <source>
        <dbReference type="EMBL" id="ETI23079.1"/>
    </source>
</evidence>
<dbReference type="HOGENOM" id="CLU_1475038_0_0_1"/>
<name>V9D837_9EURO</name>
<dbReference type="OrthoDB" id="4139103at2759"/>
<dbReference type="VEuPathDB" id="FungiDB:G647_04875"/>
<dbReference type="AlphaFoldDB" id="V9D837"/>
<organism evidence="1 2">
    <name type="scientific">Cladophialophora carrionii CBS 160.54</name>
    <dbReference type="NCBI Taxonomy" id="1279043"/>
    <lineage>
        <taxon>Eukaryota</taxon>
        <taxon>Fungi</taxon>
        <taxon>Dikarya</taxon>
        <taxon>Ascomycota</taxon>
        <taxon>Pezizomycotina</taxon>
        <taxon>Eurotiomycetes</taxon>
        <taxon>Chaetothyriomycetidae</taxon>
        <taxon>Chaetothyriales</taxon>
        <taxon>Herpotrichiellaceae</taxon>
        <taxon>Cladophialophora</taxon>
    </lineage>
</organism>
<accession>V9D837</accession>
<gene>
    <name evidence="1" type="ORF">G647_04875</name>
</gene>
<dbReference type="RefSeq" id="XP_008727434.1">
    <property type="nucleotide sequence ID" value="XM_008729212.1"/>
</dbReference>
<sequence length="184" mass="19435">MSTTQHLGVALCYDQARLQFYDSACHTVSPLGNFGRVVTGVSRRYNCFGAAMGFFYDKLVAGGEINACVCTFYSPDGGATVPWEFVTHYGPCNGACVSKTFTCNGLKPVAHNGADDKVKRDPYLLSIGEAVHGEQYLVAKRSADTATTTTTTTVASSGAAPLAGAVNWKVAVFVATIMLSNALL</sequence>
<dbReference type="EMBL" id="KB822705">
    <property type="protein sequence ID" value="ETI23079.1"/>
    <property type="molecule type" value="Genomic_DNA"/>
</dbReference>
<reference evidence="1 2" key="1">
    <citation type="submission" date="2013-03" db="EMBL/GenBank/DDBJ databases">
        <title>The Genome Sequence of Cladophialophora carrionii CBS 160.54.</title>
        <authorList>
            <consortium name="The Broad Institute Genomics Platform"/>
            <person name="Cuomo C."/>
            <person name="de Hoog S."/>
            <person name="Gorbushina A."/>
            <person name="Walker B."/>
            <person name="Young S.K."/>
            <person name="Zeng Q."/>
            <person name="Gargeya S."/>
            <person name="Fitzgerald M."/>
            <person name="Haas B."/>
            <person name="Abouelleil A."/>
            <person name="Allen A.W."/>
            <person name="Alvarado L."/>
            <person name="Arachchi H.M."/>
            <person name="Berlin A.M."/>
            <person name="Chapman S.B."/>
            <person name="Gainer-Dewar J."/>
            <person name="Goldberg J."/>
            <person name="Griggs A."/>
            <person name="Gujja S."/>
            <person name="Hansen M."/>
            <person name="Howarth C."/>
            <person name="Imamovic A."/>
            <person name="Ireland A."/>
            <person name="Larimer J."/>
            <person name="McCowan C."/>
            <person name="Murphy C."/>
            <person name="Pearson M."/>
            <person name="Poon T.W."/>
            <person name="Priest M."/>
            <person name="Roberts A."/>
            <person name="Saif S."/>
            <person name="Shea T."/>
            <person name="Sisk P."/>
            <person name="Sykes S."/>
            <person name="Wortman J."/>
            <person name="Nusbaum C."/>
            <person name="Birren B."/>
        </authorList>
    </citation>
    <scope>NUCLEOTIDE SEQUENCE [LARGE SCALE GENOMIC DNA]</scope>
    <source>
        <strain evidence="1 2">CBS 160.54</strain>
    </source>
</reference>
<protein>
    <submittedName>
        <fullName evidence="1">Uncharacterized protein</fullName>
    </submittedName>
</protein>
<dbReference type="GeneID" id="19983368"/>